<name>A0A834M1S3_RHYFE</name>
<organism evidence="10 11">
    <name type="scientific">Rhynchophorus ferrugineus</name>
    <name type="common">Red palm weevil</name>
    <name type="synonym">Curculio ferrugineus</name>
    <dbReference type="NCBI Taxonomy" id="354439"/>
    <lineage>
        <taxon>Eukaryota</taxon>
        <taxon>Metazoa</taxon>
        <taxon>Ecdysozoa</taxon>
        <taxon>Arthropoda</taxon>
        <taxon>Hexapoda</taxon>
        <taxon>Insecta</taxon>
        <taxon>Pterygota</taxon>
        <taxon>Neoptera</taxon>
        <taxon>Endopterygota</taxon>
        <taxon>Coleoptera</taxon>
        <taxon>Polyphaga</taxon>
        <taxon>Cucujiformia</taxon>
        <taxon>Curculionidae</taxon>
        <taxon>Dryophthorinae</taxon>
        <taxon>Rhynchophorus</taxon>
    </lineage>
</organism>
<protein>
    <recommendedName>
        <fullName evidence="12">Cathepsin O</fullName>
    </recommendedName>
</protein>
<dbReference type="InterPro" id="IPR013201">
    <property type="entry name" value="Prot_inhib_I29"/>
</dbReference>
<dbReference type="GO" id="GO:0006508">
    <property type="term" value="P:proteolysis"/>
    <property type="evidence" value="ECO:0007669"/>
    <property type="project" value="UniProtKB-KW"/>
</dbReference>
<keyword evidence="5" id="KW-0865">Zymogen</keyword>
<dbReference type="InterPro" id="IPR039417">
    <property type="entry name" value="Peptidase_C1A_papain-like"/>
</dbReference>
<evidence type="ECO:0008006" key="12">
    <source>
        <dbReference type="Google" id="ProtNLM"/>
    </source>
</evidence>
<evidence type="ECO:0000256" key="4">
    <source>
        <dbReference type="ARBA" id="ARBA00022807"/>
    </source>
</evidence>
<dbReference type="Pfam" id="PF00112">
    <property type="entry name" value="Peptidase_C1"/>
    <property type="match status" value="1"/>
</dbReference>
<evidence type="ECO:0000256" key="7">
    <source>
        <dbReference type="SAM" id="SignalP"/>
    </source>
</evidence>
<dbReference type="EMBL" id="JAACXV010017210">
    <property type="protein sequence ID" value="KAF7264406.1"/>
    <property type="molecule type" value="Genomic_DNA"/>
</dbReference>
<keyword evidence="11" id="KW-1185">Reference proteome</keyword>
<keyword evidence="6" id="KW-1015">Disulfide bond</keyword>
<evidence type="ECO:0000259" key="9">
    <source>
        <dbReference type="SMART" id="SM00848"/>
    </source>
</evidence>
<dbReference type="InterPro" id="IPR000169">
    <property type="entry name" value="Pept_cys_AS"/>
</dbReference>
<feature type="domain" description="Peptidase C1A papain C-terminal" evidence="8">
    <location>
        <begin position="112"/>
        <end position="324"/>
    </location>
</feature>
<reference evidence="10" key="1">
    <citation type="submission" date="2020-08" db="EMBL/GenBank/DDBJ databases">
        <title>Genome sequencing and assembly of the red palm weevil Rhynchophorus ferrugineus.</title>
        <authorList>
            <person name="Dias G.B."/>
            <person name="Bergman C.M."/>
            <person name="Manee M."/>
        </authorList>
    </citation>
    <scope>NUCLEOTIDE SEQUENCE</scope>
    <source>
        <strain evidence="10">AA-2017</strain>
        <tissue evidence="10">Whole larva</tissue>
    </source>
</reference>
<evidence type="ECO:0000313" key="11">
    <source>
        <dbReference type="Proteomes" id="UP000625711"/>
    </source>
</evidence>
<dbReference type="Pfam" id="PF08246">
    <property type="entry name" value="Inhibitor_I29"/>
    <property type="match status" value="1"/>
</dbReference>
<evidence type="ECO:0000259" key="8">
    <source>
        <dbReference type="SMART" id="SM00645"/>
    </source>
</evidence>
<dbReference type="SUPFAM" id="SSF54001">
    <property type="entry name" value="Cysteine proteinases"/>
    <property type="match status" value="1"/>
</dbReference>
<evidence type="ECO:0000313" key="10">
    <source>
        <dbReference type="EMBL" id="KAF7264406.1"/>
    </source>
</evidence>
<keyword evidence="2" id="KW-0645">Protease</keyword>
<dbReference type="OrthoDB" id="498368at2759"/>
<feature type="chain" id="PRO_5032358776" description="Cathepsin O" evidence="7">
    <location>
        <begin position="28"/>
        <end position="325"/>
    </location>
</feature>
<dbReference type="InterPro" id="IPR013128">
    <property type="entry name" value="Peptidase_C1A"/>
</dbReference>
<gene>
    <name evidence="10" type="ORF">GWI33_023308</name>
</gene>
<sequence length="325" mass="37077">MASFWNILEYSCYLILLFFMIPIEIKKDENLNEFLNYIRDFNKSYTDKNTFKLRFDTFKESLKTIEKLNENKTNLSASYGLNVFSDFFPYDVQFAAKTSMKMFKVDHHSGPLPNKVDWRTKDVITRVKSQDDCGSCWAFSVIETMESMNAIKNKELKELSVQQSVDCSSENRGCNGGDICSLAHWLLSNQVPVVLEEEYPYNARFQMCRELNKSGIYLSKYSCGSLVGAEDVILNYLAFKGPLAVALNIHTWQYYVGGTIQFHCSSNVNSMIHSAQIVGYDLTAAVPYYIVRNSWGHDYGDSGYVYIAYGKNMCGIANEVLALDV</sequence>
<dbReference type="PROSITE" id="PS00139">
    <property type="entry name" value="THIOL_PROTEASE_CYS"/>
    <property type="match status" value="1"/>
</dbReference>
<keyword evidence="7" id="KW-0732">Signal</keyword>
<dbReference type="PRINTS" id="PR00705">
    <property type="entry name" value="PAPAIN"/>
</dbReference>
<dbReference type="SMART" id="SM00848">
    <property type="entry name" value="Inhibitor_I29"/>
    <property type="match status" value="1"/>
</dbReference>
<evidence type="ECO:0000256" key="5">
    <source>
        <dbReference type="ARBA" id="ARBA00023145"/>
    </source>
</evidence>
<comment type="caution">
    <text evidence="10">The sequence shown here is derived from an EMBL/GenBank/DDBJ whole genome shotgun (WGS) entry which is preliminary data.</text>
</comment>
<evidence type="ECO:0000256" key="1">
    <source>
        <dbReference type="ARBA" id="ARBA00008455"/>
    </source>
</evidence>
<dbReference type="InterPro" id="IPR038765">
    <property type="entry name" value="Papain-like_cys_pep_sf"/>
</dbReference>
<dbReference type="GO" id="GO:0008234">
    <property type="term" value="F:cysteine-type peptidase activity"/>
    <property type="evidence" value="ECO:0007669"/>
    <property type="project" value="UniProtKB-KW"/>
</dbReference>
<dbReference type="PANTHER" id="PTHR12411">
    <property type="entry name" value="CYSTEINE PROTEASE FAMILY C1-RELATED"/>
    <property type="match status" value="1"/>
</dbReference>
<dbReference type="SMART" id="SM00645">
    <property type="entry name" value="Pept_C1"/>
    <property type="match status" value="1"/>
</dbReference>
<dbReference type="InterPro" id="IPR000668">
    <property type="entry name" value="Peptidase_C1A_C"/>
</dbReference>
<evidence type="ECO:0000256" key="2">
    <source>
        <dbReference type="ARBA" id="ARBA00022670"/>
    </source>
</evidence>
<dbReference type="Proteomes" id="UP000625711">
    <property type="component" value="Unassembled WGS sequence"/>
</dbReference>
<keyword evidence="4" id="KW-0788">Thiol protease</keyword>
<comment type="similarity">
    <text evidence="1">Belongs to the peptidase C1 family.</text>
</comment>
<feature type="domain" description="Cathepsin propeptide inhibitor" evidence="9">
    <location>
        <begin position="34"/>
        <end position="87"/>
    </location>
</feature>
<accession>A0A834M1S3</accession>
<dbReference type="AlphaFoldDB" id="A0A834M1S3"/>
<proteinExistence type="inferred from homology"/>
<feature type="signal peptide" evidence="7">
    <location>
        <begin position="1"/>
        <end position="27"/>
    </location>
</feature>
<evidence type="ECO:0000256" key="3">
    <source>
        <dbReference type="ARBA" id="ARBA00022801"/>
    </source>
</evidence>
<dbReference type="Gene3D" id="3.90.70.10">
    <property type="entry name" value="Cysteine proteinases"/>
    <property type="match status" value="1"/>
</dbReference>
<keyword evidence="3" id="KW-0378">Hydrolase</keyword>
<evidence type="ECO:0000256" key="6">
    <source>
        <dbReference type="ARBA" id="ARBA00023157"/>
    </source>
</evidence>
<dbReference type="CDD" id="cd02248">
    <property type="entry name" value="Peptidase_C1A"/>
    <property type="match status" value="1"/>
</dbReference>